<protein>
    <submittedName>
        <fullName evidence="1">Uncharacterized protein</fullName>
    </submittedName>
</protein>
<organism evidence="1 2">
    <name type="scientific">Alligator mississippiensis</name>
    <name type="common">American alligator</name>
    <dbReference type="NCBI Taxonomy" id="8496"/>
    <lineage>
        <taxon>Eukaryota</taxon>
        <taxon>Metazoa</taxon>
        <taxon>Chordata</taxon>
        <taxon>Craniata</taxon>
        <taxon>Vertebrata</taxon>
        <taxon>Euteleostomi</taxon>
        <taxon>Archelosauria</taxon>
        <taxon>Archosauria</taxon>
        <taxon>Crocodylia</taxon>
        <taxon>Alligatoridae</taxon>
        <taxon>Alligatorinae</taxon>
        <taxon>Alligator</taxon>
    </lineage>
</organism>
<gene>
    <name evidence="1" type="ORF">Y1Q_0004127</name>
</gene>
<dbReference type="EMBL" id="AKHW03000179">
    <property type="protein sequence ID" value="KYO48753.1"/>
    <property type="molecule type" value="Genomic_DNA"/>
</dbReference>
<keyword evidence="2" id="KW-1185">Reference proteome</keyword>
<proteinExistence type="predicted"/>
<sequence>MCWLCQRRTLDRNFLLDHLVMALENQLVDTQGSWAEKMAKQDRWWVEDVAHEEEEGTATCLFRVNSCNYLRRM</sequence>
<evidence type="ECO:0000313" key="2">
    <source>
        <dbReference type="Proteomes" id="UP000050525"/>
    </source>
</evidence>
<dbReference type="AlphaFoldDB" id="A0A151PIE2"/>
<reference evidence="1 2" key="1">
    <citation type="journal article" date="2012" name="Genome Biol.">
        <title>Sequencing three crocodilian genomes to illuminate the evolution of archosaurs and amniotes.</title>
        <authorList>
            <person name="St John J.A."/>
            <person name="Braun E.L."/>
            <person name="Isberg S.R."/>
            <person name="Miles L.G."/>
            <person name="Chong A.Y."/>
            <person name="Gongora J."/>
            <person name="Dalzell P."/>
            <person name="Moran C."/>
            <person name="Bed'hom B."/>
            <person name="Abzhanov A."/>
            <person name="Burgess S.C."/>
            <person name="Cooksey A.M."/>
            <person name="Castoe T.A."/>
            <person name="Crawford N.G."/>
            <person name="Densmore L.D."/>
            <person name="Drew J.C."/>
            <person name="Edwards S.V."/>
            <person name="Faircloth B.C."/>
            <person name="Fujita M.K."/>
            <person name="Greenwold M.J."/>
            <person name="Hoffmann F.G."/>
            <person name="Howard J.M."/>
            <person name="Iguchi T."/>
            <person name="Janes D.E."/>
            <person name="Khan S.Y."/>
            <person name="Kohno S."/>
            <person name="de Koning A.J."/>
            <person name="Lance S.L."/>
            <person name="McCarthy F.M."/>
            <person name="McCormack J.E."/>
            <person name="Merchant M.E."/>
            <person name="Peterson D.G."/>
            <person name="Pollock D.D."/>
            <person name="Pourmand N."/>
            <person name="Raney B.J."/>
            <person name="Roessler K.A."/>
            <person name="Sanford J.R."/>
            <person name="Sawyer R.H."/>
            <person name="Schmidt C.J."/>
            <person name="Triplett E.W."/>
            <person name="Tuberville T.D."/>
            <person name="Venegas-Anaya M."/>
            <person name="Howard J.T."/>
            <person name="Jarvis E.D."/>
            <person name="Guillette L.J.Jr."/>
            <person name="Glenn T.C."/>
            <person name="Green R.E."/>
            <person name="Ray D.A."/>
        </authorList>
    </citation>
    <scope>NUCLEOTIDE SEQUENCE [LARGE SCALE GENOMIC DNA]</scope>
    <source>
        <strain evidence="1">KSC_2009_1</strain>
    </source>
</reference>
<name>A0A151PIE2_ALLMI</name>
<comment type="caution">
    <text evidence="1">The sequence shown here is derived from an EMBL/GenBank/DDBJ whole genome shotgun (WGS) entry which is preliminary data.</text>
</comment>
<accession>A0A151PIE2</accession>
<evidence type="ECO:0000313" key="1">
    <source>
        <dbReference type="EMBL" id="KYO48753.1"/>
    </source>
</evidence>
<dbReference type="Proteomes" id="UP000050525">
    <property type="component" value="Unassembled WGS sequence"/>
</dbReference>